<name>A0A131YT66_RHIAP</name>
<dbReference type="Gene3D" id="1.25.40.10">
    <property type="entry name" value="Tetratricopeptide repeat domain"/>
    <property type="match status" value="3"/>
</dbReference>
<protein>
    <submittedName>
        <fullName evidence="8">U3 small nucleolar RNA-associated protein 6</fullName>
    </submittedName>
</protein>
<reference evidence="8" key="1">
    <citation type="journal article" date="2016" name="Ticks Tick Borne Dis.">
        <title>De novo assembly and annotation of the salivary gland transcriptome of Rhipicephalus appendiculatus male and female ticks during blood feeding.</title>
        <authorList>
            <person name="de Castro M.H."/>
            <person name="de Klerk D."/>
            <person name="Pienaar R."/>
            <person name="Latif A.A."/>
            <person name="Rees D.J."/>
            <person name="Mans B.J."/>
        </authorList>
    </citation>
    <scope>NUCLEOTIDE SEQUENCE</scope>
    <source>
        <tissue evidence="8">Salivary glands</tissue>
    </source>
</reference>
<feature type="domain" description="U3 small nucleolar RNA-associated protein 6 N-terminal" evidence="6">
    <location>
        <begin position="9"/>
        <end position="90"/>
    </location>
</feature>
<evidence type="ECO:0000313" key="8">
    <source>
        <dbReference type="EMBL" id="JAP81680.1"/>
    </source>
</evidence>
<dbReference type="PANTHER" id="PTHR23271:SF1">
    <property type="entry name" value="U3 SMALL NUCLEOLAR RNA-ASSOCIATED PROTEIN 6 HOMOLOG"/>
    <property type="match status" value="1"/>
</dbReference>
<evidence type="ECO:0000256" key="2">
    <source>
        <dbReference type="ARBA" id="ARBA00010734"/>
    </source>
</evidence>
<dbReference type="GO" id="GO:0032040">
    <property type="term" value="C:small-subunit processome"/>
    <property type="evidence" value="ECO:0007669"/>
    <property type="project" value="TreeGrafter"/>
</dbReference>
<organism evidence="8">
    <name type="scientific">Rhipicephalus appendiculatus</name>
    <name type="common">Brown ear tick</name>
    <dbReference type="NCBI Taxonomy" id="34631"/>
    <lineage>
        <taxon>Eukaryota</taxon>
        <taxon>Metazoa</taxon>
        <taxon>Ecdysozoa</taxon>
        <taxon>Arthropoda</taxon>
        <taxon>Chelicerata</taxon>
        <taxon>Arachnida</taxon>
        <taxon>Acari</taxon>
        <taxon>Parasitiformes</taxon>
        <taxon>Ixodida</taxon>
        <taxon>Ixodoidea</taxon>
        <taxon>Ixodidae</taxon>
        <taxon>Rhipicephalinae</taxon>
        <taxon>Rhipicephalus</taxon>
        <taxon>Rhipicephalus</taxon>
    </lineage>
</organism>
<accession>A0A131YT66</accession>
<evidence type="ECO:0000256" key="3">
    <source>
        <dbReference type="ARBA" id="ARBA00022552"/>
    </source>
</evidence>
<evidence type="ECO:0000256" key="4">
    <source>
        <dbReference type="ARBA" id="ARBA00022737"/>
    </source>
</evidence>
<dbReference type="GO" id="GO:0000462">
    <property type="term" value="P:maturation of SSU-rRNA from tricistronic rRNA transcript (SSU-rRNA, 5.8S rRNA, LSU-rRNA)"/>
    <property type="evidence" value="ECO:0007669"/>
    <property type="project" value="InterPro"/>
</dbReference>
<dbReference type="InterPro" id="IPR056907">
    <property type="entry name" value="UTP6_C"/>
</dbReference>
<comment type="similarity">
    <text evidence="2">Belongs to the UTP6 family.</text>
</comment>
<evidence type="ECO:0000259" key="7">
    <source>
        <dbReference type="Pfam" id="PF24892"/>
    </source>
</evidence>
<dbReference type="EMBL" id="GEDV01006877">
    <property type="protein sequence ID" value="JAP81680.1"/>
    <property type="molecule type" value="Transcribed_RNA"/>
</dbReference>
<dbReference type="InterPro" id="IPR013949">
    <property type="entry name" value="Utp6"/>
</dbReference>
<dbReference type="GO" id="GO:0034388">
    <property type="term" value="C:Pwp2p-containing subcomplex of 90S preribosome"/>
    <property type="evidence" value="ECO:0007669"/>
    <property type="project" value="TreeGrafter"/>
</dbReference>
<evidence type="ECO:0000259" key="6">
    <source>
        <dbReference type="Pfam" id="PF08640"/>
    </source>
</evidence>
<evidence type="ECO:0000256" key="5">
    <source>
        <dbReference type="ARBA" id="ARBA00023242"/>
    </source>
</evidence>
<feature type="domain" description="U3 small nucleolar RNA-associated protein 6 homolog C-terminal" evidence="7">
    <location>
        <begin position="306"/>
        <end position="572"/>
    </location>
</feature>
<keyword evidence="5" id="KW-0539">Nucleus</keyword>
<dbReference type="GO" id="GO:0030515">
    <property type="term" value="F:snoRNA binding"/>
    <property type="evidence" value="ECO:0007669"/>
    <property type="project" value="InterPro"/>
</dbReference>
<dbReference type="InterPro" id="IPR055347">
    <property type="entry name" value="UTP6_N"/>
</dbReference>
<dbReference type="InterPro" id="IPR011990">
    <property type="entry name" value="TPR-like_helical_dom_sf"/>
</dbReference>
<dbReference type="InterPro" id="IPR003107">
    <property type="entry name" value="HAT"/>
</dbReference>
<dbReference type="AlphaFoldDB" id="A0A131YT66"/>
<dbReference type="PANTHER" id="PTHR23271">
    <property type="entry name" value="HEPATOCELLULAR CARCINOMA-ASSOCIATED ANTIGEN 66"/>
    <property type="match status" value="1"/>
</dbReference>
<proteinExistence type="inferred from homology"/>
<dbReference type="Pfam" id="PF08640">
    <property type="entry name" value="U3_assoc_6"/>
    <property type="match status" value="1"/>
</dbReference>
<evidence type="ECO:0000256" key="1">
    <source>
        <dbReference type="ARBA" id="ARBA00004604"/>
    </source>
</evidence>
<keyword evidence="4" id="KW-0677">Repeat</keyword>
<comment type="subcellular location">
    <subcellularLocation>
        <location evidence="1">Nucleus</location>
        <location evidence="1">Nucleolus</location>
    </subcellularLocation>
</comment>
<dbReference type="Pfam" id="PF24892">
    <property type="entry name" value="UTP6_C"/>
    <property type="match status" value="1"/>
</dbReference>
<keyword evidence="3" id="KW-0698">rRNA processing</keyword>
<sequence>MAELVQKNIEGFIPELEQMERTGLVTREQVREILRRRKRFEYRLRRRKKSKEDYLTYIQYELNLYELLQKRRVRLRITDKRPEIDQMIARRINKLFKKAVLLFSGDSKLWLSHIDFCVRMGWNHVVGTLYTRMLNLHSHRPEIWVAAAKWQLECNSSPEMARKLLQRGLLFNNKSFLLWHEYFRMELIFVDKMRKRKSVLGIEEKEDDAKAEDAVLKAKIPSLIYDAAVKSIPDIEFALSFLPICDAFDFAHHLAERILEDVQTCHPNEERMWDAVARRQLSSKHGTLSLVENDVCSDKRGAAAARAIFERALVRLPTETMWKLYIQFQLELLEQSSSEKQAAKRLRQVVNLMQRASSEELLTFEHHQEWVKLLQNCKEHDAALACAQTSVKRWPKSVETWLLLLELLIARGPGAEDALKAFEEALSAIPKQESLPVWKRATEFLSSEVPEETIPFLEKALFYPNDVCTWAKEKLLELKSLYHGYNAARKFYKRMLNLKPVSVNFFQRMIDLENSRVQPDADKLRSYFEHAVAEFGESNVDIWMKYILFELKHPEGKPEQAGVLYHRAVKTLHDDLTDHFISAYSLMDTSKS</sequence>
<dbReference type="SMART" id="SM00386">
    <property type="entry name" value="HAT"/>
    <property type="match status" value="7"/>
</dbReference>
<dbReference type="SUPFAM" id="SSF48452">
    <property type="entry name" value="TPR-like"/>
    <property type="match status" value="3"/>
</dbReference>